<proteinExistence type="predicted"/>
<dbReference type="Proteomes" id="UP001596118">
    <property type="component" value="Unassembled WGS sequence"/>
</dbReference>
<sequence>MSEVDSSILIDQYVGLDFCRTHISECDLTRRVLRELNEFGVNIVIRKSCWERVTNGLANIQMLLEHLCNRASELLQDLSDEDALNEFVSDTLTHSELVDDLNIDPEYLPDVGNLKSDVRDLGIREFRRYLSNNLTQSIKAQRELDLLVSSRYTSSAHDPLIFETSISQIIEDEEVIEILLDAYAWSGGDKKYLLTPQNGVIYREKSDIEDKMNNSSYEILSPEDIMNTVS</sequence>
<comment type="caution">
    <text evidence="1">The sequence shown here is derived from an EMBL/GenBank/DDBJ whole genome shotgun (WGS) entry which is preliminary data.</text>
</comment>
<gene>
    <name evidence="1" type="ORF">ACFPM1_07100</name>
</gene>
<organism evidence="1 2">
    <name type="scientific">Halorubrum rubrum</name>
    <dbReference type="NCBI Taxonomy" id="1126240"/>
    <lineage>
        <taxon>Archaea</taxon>
        <taxon>Methanobacteriati</taxon>
        <taxon>Methanobacteriota</taxon>
        <taxon>Stenosarchaea group</taxon>
        <taxon>Halobacteria</taxon>
        <taxon>Halobacteriales</taxon>
        <taxon>Haloferacaceae</taxon>
        <taxon>Halorubrum</taxon>
    </lineage>
</organism>
<name>A0ABD5R0Z9_9EURY</name>
<keyword evidence="2" id="KW-1185">Reference proteome</keyword>
<evidence type="ECO:0000313" key="2">
    <source>
        <dbReference type="Proteomes" id="UP001596118"/>
    </source>
</evidence>
<protein>
    <submittedName>
        <fullName evidence="1">Uncharacterized protein</fullName>
    </submittedName>
</protein>
<dbReference type="RefSeq" id="WP_256412148.1">
    <property type="nucleotide sequence ID" value="NZ_JANHDM010000008.1"/>
</dbReference>
<dbReference type="AlphaFoldDB" id="A0ABD5R0Z9"/>
<dbReference type="EMBL" id="JBHSKY010000007">
    <property type="protein sequence ID" value="MFC5278522.1"/>
    <property type="molecule type" value="Genomic_DNA"/>
</dbReference>
<reference evidence="1 2" key="1">
    <citation type="journal article" date="2019" name="Int. J. Syst. Evol. Microbiol.">
        <title>The Global Catalogue of Microorganisms (GCM) 10K type strain sequencing project: providing services to taxonomists for standard genome sequencing and annotation.</title>
        <authorList>
            <consortium name="The Broad Institute Genomics Platform"/>
            <consortium name="The Broad Institute Genome Sequencing Center for Infectious Disease"/>
            <person name="Wu L."/>
            <person name="Ma J."/>
        </authorList>
    </citation>
    <scope>NUCLEOTIDE SEQUENCE [LARGE SCALE GENOMIC DNA]</scope>
    <source>
        <strain evidence="1 2">CGMCC 1.12124</strain>
    </source>
</reference>
<accession>A0ABD5R0Z9</accession>
<evidence type="ECO:0000313" key="1">
    <source>
        <dbReference type="EMBL" id="MFC5278522.1"/>
    </source>
</evidence>